<evidence type="ECO:0000313" key="15">
    <source>
        <dbReference type="EMBL" id="RVU47945.1"/>
    </source>
</evidence>
<evidence type="ECO:0000256" key="8">
    <source>
        <dbReference type="ARBA" id="ARBA00022777"/>
    </source>
</evidence>
<organism evidence="15 16">
    <name type="scientific">Lujinxingia sediminis</name>
    <dbReference type="NCBI Taxonomy" id="2480984"/>
    <lineage>
        <taxon>Bacteria</taxon>
        <taxon>Deltaproteobacteria</taxon>
        <taxon>Bradymonadales</taxon>
        <taxon>Lujinxingiaceae</taxon>
        <taxon>Lujinxingia</taxon>
    </lineage>
</organism>
<dbReference type="SMART" id="SM00387">
    <property type="entry name" value="HATPase_c"/>
    <property type="match status" value="1"/>
</dbReference>
<comment type="catalytic activity">
    <reaction evidence="1">
        <text>ATP + protein L-histidine = ADP + protein N-phospho-L-histidine.</text>
        <dbReference type="EC" id="2.7.13.3"/>
    </reaction>
</comment>
<keyword evidence="9" id="KW-0067">ATP-binding</keyword>
<dbReference type="InterPro" id="IPR003594">
    <property type="entry name" value="HATPase_dom"/>
</dbReference>
<gene>
    <name evidence="15" type="ORF">EA187_00475</name>
</gene>
<protein>
    <recommendedName>
        <fullName evidence="3">histidine kinase</fullName>
        <ecNumber evidence="3">2.7.13.3</ecNumber>
    </recommendedName>
</protein>
<evidence type="ECO:0000256" key="4">
    <source>
        <dbReference type="ARBA" id="ARBA00022553"/>
    </source>
</evidence>
<evidence type="ECO:0000259" key="14">
    <source>
        <dbReference type="PROSITE" id="PS50109"/>
    </source>
</evidence>
<dbReference type="PRINTS" id="PR00344">
    <property type="entry name" value="BCTRLSENSOR"/>
</dbReference>
<evidence type="ECO:0000256" key="3">
    <source>
        <dbReference type="ARBA" id="ARBA00012438"/>
    </source>
</evidence>
<dbReference type="SUPFAM" id="SSF55785">
    <property type="entry name" value="PYP-like sensor domain (PAS domain)"/>
    <property type="match status" value="1"/>
</dbReference>
<dbReference type="InterPro" id="IPR000014">
    <property type="entry name" value="PAS"/>
</dbReference>
<evidence type="ECO:0000256" key="10">
    <source>
        <dbReference type="ARBA" id="ARBA00022989"/>
    </source>
</evidence>
<dbReference type="InterPro" id="IPR036890">
    <property type="entry name" value="HATPase_C_sf"/>
</dbReference>
<keyword evidence="7" id="KW-0547">Nucleotide-binding</keyword>
<evidence type="ECO:0000256" key="11">
    <source>
        <dbReference type="ARBA" id="ARBA00023012"/>
    </source>
</evidence>
<feature type="domain" description="Histidine kinase" evidence="14">
    <location>
        <begin position="361"/>
        <end position="577"/>
    </location>
</feature>
<dbReference type="Pfam" id="PF13188">
    <property type="entry name" value="PAS_8"/>
    <property type="match status" value="1"/>
</dbReference>
<evidence type="ECO:0000256" key="1">
    <source>
        <dbReference type="ARBA" id="ARBA00000085"/>
    </source>
</evidence>
<keyword evidence="16" id="KW-1185">Reference proteome</keyword>
<dbReference type="CDD" id="cd00082">
    <property type="entry name" value="HisKA"/>
    <property type="match status" value="1"/>
</dbReference>
<evidence type="ECO:0000256" key="13">
    <source>
        <dbReference type="SAM" id="Phobius"/>
    </source>
</evidence>
<accession>A0ABY0CWY8</accession>
<keyword evidence="12 13" id="KW-0472">Membrane</keyword>
<dbReference type="PROSITE" id="PS50109">
    <property type="entry name" value="HIS_KIN"/>
    <property type="match status" value="1"/>
</dbReference>
<name>A0ABY0CWY8_9DELT</name>
<evidence type="ECO:0000256" key="7">
    <source>
        <dbReference type="ARBA" id="ARBA00022741"/>
    </source>
</evidence>
<keyword evidence="4" id="KW-0597">Phosphoprotein</keyword>
<dbReference type="EMBL" id="SADD01000001">
    <property type="protein sequence ID" value="RVU47945.1"/>
    <property type="molecule type" value="Genomic_DNA"/>
</dbReference>
<dbReference type="InterPro" id="IPR005467">
    <property type="entry name" value="His_kinase_dom"/>
</dbReference>
<keyword evidence="6 13" id="KW-0812">Transmembrane</keyword>
<proteinExistence type="predicted"/>
<evidence type="ECO:0000256" key="6">
    <source>
        <dbReference type="ARBA" id="ARBA00022692"/>
    </source>
</evidence>
<dbReference type="InterPro" id="IPR050351">
    <property type="entry name" value="BphY/WalK/GraS-like"/>
</dbReference>
<evidence type="ECO:0000313" key="16">
    <source>
        <dbReference type="Proteomes" id="UP000282926"/>
    </source>
</evidence>
<dbReference type="CDD" id="cd00075">
    <property type="entry name" value="HATPase"/>
    <property type="match status" value="1"/>
</dbReference>
<dbReference type="Pfam" id="PF02518">
    <property type="entry name" value="HATPase_c"/>
    <property type="match status" value="1"/>
</dbReference>
<reference evidence="15 16" key="1">
    <citation type="submission" date="2019-01" db="EMBL/GenBank/DDBJ databases">
        <title>Lujinxingia litoralis gen. nov., sp. nov. and Lujinxingia sediminis gen. nov., sp. nov., new members in the order Bradymonadales, isolated from coastal sediment.</title>
        <authorList>
            <person name="Li C.-M."/>
        </authorList>
    </citation>
    <scope>NUCLEOTIDE SEQUENCE [LARGE SCALE GENOMIC DNA]</scope>
    <source>
        <strain evidence="15 16">SEH01</strain>
    </source>
</reference>
<dbReference type="Pfam" id="PF00512">
    <property type="entry name" value="HisKA"/>
    <property type="match status" value="1"/>
</dbReference>
<keyword evidence="11" id="KW-0902">Two-component regulatory system</keyword>
<keyword evidence="5" id="KW-0808">Transferase</keyword>
<feature type="transmembrane region" description="Helical" evidence="13">
    <location>
        <begin position="163"/>
        <end position="182"/>
    </location>
</feature>
<dbReference type="SMART" id="SM00388">
    <property type="entry name" value="HisKA"/>
    <property type="match status" value="1"/>
</dbReference>
<dbReference type="Proteomes" id="UP000282926">
    <property type="component" value="Unassembled WGS sequence"/>
</dbReference>
<dbReference type="Gene3D" id="3.30.565.10">
    <property type="entry name" value="Histidine kinase-like ATPase, C-terminal domain"/>
    <property type="match status" value="1"/>
</dbReference>
<dbReference type="InterPro" id="IPR036097">
    <property type="entry name" value="HisK_dim/P_sf"/>
</dbReference>
<evidence type="ECO:0000256" key="9">
    <source>
        <dbReference type="ARBA" id="ARBA00022840"/>
    </source>
</evidence>
<keyword evidence="8" id="KW-0418">Kinase</keyword>
<evidence type="ECO:0000256" key="2">
    <source>
        <dbReference type="ARBA" id="ARBA00004141"/>
    </source>
</evidence>
<evidence type="ECO:0000256" key="5">
    <source>
        <dbReference type="ARBA" id="ARBA00022679"/>
    </source>
</evidence>
<dbReference type="Gene3D" id="3.30.450.20">
    <property type="entry name" value="PAS domain"/>
    <property type="match status" value="1"/>
</dbReference>
<dbReference type="PANTHER" id="PTHR42878:SF7">
    <property type="entry name" value="SENSOR HISTIDINE KINASE GLRK"/>
    <property type="match status" value="1"/>
</dbReference>
<comment type="subcellular location">
    <subcellularLocation>
        <location evidence="2">Membrane</location>
        <topology evidence="2">Multi-pass membrane protein</topology>
    </subcellularLocation>
</comment>
<dbReference type="CDD" id="cd00130">
    <property type="entry name" value="PAS"/>
    <property type="match status" value="1"/>
</dbReference>
<comment type="caution">
    <text evidence="15">The sequence shown here is derived from an EMBL/GenBank/DDBJ whole genome shotgun (WGS) entry which is preliminary data.</text>
</comment>
<dbReference type="InterPro" id="IPR004358">
    <property type="entry name" value="Sig_transdc_His_kin-like_C"/>
</dbReference>
<dbReference type="InterPro" id="IPR035965">
    <property type="entry name" value="PAS-like_dom_sf"/>
</dbReference>
<dbReference type="PANTHER" id="PTHR42878">
    <property type="entry name" value="TWO-COMPONENT HISTIDINE KINASE"/>
    <property type="match status" value="1"/>
</dbReference>
<sequence>MFLSFRSKIFAIAITLIGLFVLIATLAAHHTLRSWTQSRIESDLLQRAQLVDASIDPSADINAHVLRLSEASQTRITLIAADGQVLADSHLEADEAIEDHANRPEVIAATTSGFGRARRHSESLGTDLLYVAIPASRNGFDGVVRLSVPLSEVDQVLDRLRTLALIGALIALGIAIFLSGIATRLMSSTLQNLLIHAREATELPDNAPPRAGAEPRVREAANSRSVRQLTEALERSVGSLARERDRFSAVLDGMAEGVVATDAHLTLTLVNRAARALLGLEGDPHGRDLADLLPAAPLEQLIGGARSARGASAEFQLTAPLPRTILARAAWPKHGPGLILVLHDVTELRRLETVRRDFVANVSHELRTPVAVIQAHSETLLSGALDDPKAAQNFTRGIHRNAERLTHLIADLLDIARLEADQAQVAPRHLSARKAARDAIDALHAPDDASISLEIADELHVLADPRALDQVLINLLDNALKYLPEPGPIIVRAHTPADSDHVRFEVIDQGPGIDPRHHQRLFERFYRVDKGRATHMGGTGLGLSIVKHLISAQGGQVGYEPNLPHGSIFWFTLPAAPPATSAAR</sequence>
<keyword evidence="10 13" id="KW-1133">Transmembrane helix</keyword>
<dbReference type="SMART" id="SM00091">
    <property type="entry name" value="PAS"/>
    <property type="match status" value="1"/>
</dbReference>
<dbReference type="EC" id="2.7.13.3" evidence="3"/>
<dbReference type="SUPFAM" id="SSF47384">
    <property type="entry name" value="Homodimeric domain of signal transducing histidine kinase"/>
    <property type="match status" value="1"/>
</dbReference>
<dbReference type="Gene3D" id="1.10.287.130">
    <property type="match status" value="1"/>
</dbReference>
<evidence type="ECO:0000256" key="12">
    <source>
        <dbReference type="ARBA" id="ARBA00023136"/>
    </source>
</evidence>
<dbReference type="RefSeq" id="WP_127778812.1">
    <property type="nucleotide sequence ID" value="NZ_SADD01000001.1"/>
</dbReference>
<dbReference type="InterPro" id="IPR003661">
    <property type="entry name" value="HisK_dim/P_dom"/>
</dbReference>
<dbReference type="SUPFAM" id="SSF55874">
    <property type="entry name" value="ATPase domain of HSP90 chaperone/DNA topoisomerase II/histidine kinase"/>
    <property type="match status" value="1"/>
</dbReference>